<accession>A0ABS2GTS3</accession>
<evidence type="ECO:0000313" key="3">
    <source>
        <dbReference type="Proteomes" id="UP000777002"/>
    </source>
</evidence>
<keyword evidence="3" id="KW-1185">Reference proteome</keyword>
<reference evidence="2 3" key="1">
    <citation type="journal article" date="2021" name="Sci. Rep.">
        <title>The distribution of antibiotic resistance genes in chicken gut microbiota commensals.</title>
        <authorList>
            <person name="Juricova H."/>
            <person name="Matiasovicova J."/>
            <person name="Kubasova T."/>
            <person name="Cejkova D."/>
            <person name="Rychlik I."/>
        </authorList>
    </citation>
    <scope>NUCLEOTIDE SEQUENCE [LARGE SCALE GENOMIC DNA]</scope>
    <source>
        <strain evidence="2 3">An562</strain>
    </source>
</reference>
<keyword evidence="1" id="KW-0224">Dipeptidase</keyword>
<dbReference type="Gene3D" id="3.60.60.10">
    <property type="entry name" value="Penicillin V Acylase, Chain A"/>
    <property type="match status" value="1"/>
</dbReference>
<protein>
    <recommendedName>
        <fullName evidence="1">Dipeptidase</fullName>
        <ecNumber evidence="1">3.4.-.-</ecNumber>
    </recommendedName>
</protein>
<dbReference type="Pfam" id="PF03577">
    <property type="entry name" value="Peptidase_C69"/>
    <property type="match status" value="1"/>
</dbReference>
<organism evidence="2 3">
    <name type="scientific">Parasutterella secunda</name>
    <dbReference type="NCBI Taxonomy" id="626947"/>
    <lineage>
        <taxon>Bacteria</taxon>
        <taxon>Pseudomonadati</taxon>
        <taxon>Pseudomonadota</taxon>
        <taxon>Betaproteobacteria</taxon>
        <taxon>Burkholderiales</taxon>
        <taxon>Sutterellaceae</taxon>
        <taxon>Parasutterella</taxon>
    </lineage>
</organism>
<dbReference type="PANTHER" id="PTHR12994">
    <property type="entry name" value="SECERNIN"/>
    <property type="match status" value="1"/>
</dbReference>
<evidence type="ECO:0000256" key="1">
    <source>
        <dbReference type="RuleBase" id="RU364089"/>
    </source>
</evidence>
<name>A0ABS2GTS3_9BURK</name>
<dbReference type="RefSeq" id="WP_205049733.1">
    <property type="nucleotide sequence ID" value="NZ_JACJKX010000003.1"/>
</dbReference>
<sequence>MCTTVIVGKAVSKTGRVIVGHNEDSGGRVFHQQFFVPGGKHAAGEVLVAEPGRAEVPEADETLATYWSNMIQIDGSSFDQGYANEAGLVICSNGGGSSFDGDDPDEASLGLKEGGVGFLLRRIMAERAHTAREAMEIAAKLLDEYGYFGSARNYTVADKNEAWCLNVVKGHHYVAKRIPDDKVMLISNMLAIRHVDLNDHENVIAPADLIEYAIKKGRYTPKVPGDYSDFDFAMAYQSDENRHAPTKSRRMRLGWWAITGDYYKDELHYPELLAPANPMGWEEVRDVLRLTCYESYATRGDGREDAFHVSARDISRSQTRESWVMDLADDPVYNTMWRCTSYQDTGIYIPWFPMSGVIPEGYQWMTIEEARRNHFHLEPHYLDYDLDKSYFIYATIGELTNFNRGLLPGILRTQKKFEQKLLADYEEALTQAKTLDREAARRYLGEFTARECALADETWEKMLKQISLHTMSVEAESLSVSREAQVEVVLYGSADFDVTGLDMETVYWSLGFTGKKESVNAPARPIAHRFEDVDNDGIMDCVLTFNAHEVAQFAIAGSTIDTYLRGICNCIRFVAMDTVEFTA</sequence>
<dbReference type="InterPro" id="IPR005322">
    <property type="entry name" value="Peptidase_C69"/>
</dbReference>
<keyword evidence="1" id="KW-0645">Protease</keyword>
<dbReference type="EC" id="3.4.-.-" evidence="1"/>
<dbReference type="EMBL" id="JACJKX010000003">
    <property type="protein sequence ID" value="MBM6928132.1"/>
    <property type="molecule type" value="Genomic_DNA"/>
</dbReference>
<proteinExistence type="inferred from homology"/>
<gene>
    <name evidence="2" type="ORF">H5985_02440</name>
</gene>
<comment type="catalytic activity">
    <reaction evidence="1">
        <text>an L-aminoacyl-L-amino acid + H2O = 2 an L-alpha-amino acid</text>
        <dbReference type="Rhea" id="RHEA:48940"/>
        <dbReference type="ChEBI" id="CHEBI:15377"/>
        <dbReference type="ChEBI" id="CHEBI:59869"/>
        <dbReference type="ChEBI" id="CHEBI:77460"/>
    </reaction>
</comment>
<dbReference type="Proteomes" id="UP000777002">
    <property type="component" value="Unassembled WGS sequence"/>
</dbReference>
<evidence type="ECO:0000313" key="2">
    <source>
        <dbReference type="EMBL" id="MBM6928132.1"/>
    </source>
</evidence>
<keyword evidence="1" id="KW-0378">Hydrolase</keyword>
<comment type="caution">
    <text evidence="2">The sequence shown here is derived from an EMBL/GenBank/DDBJ whole genome shotgun (WGS) entry which is preliminary data.</text>
</comment>
<comment type="similarity">
    <text evidence="1">Belongs to the peptidase C69 family.</text>
</comment>
<dbReference type="PANTHER" id="PTHR12994:SF17">
    <property type="entry name" value="LD30995P"/>
    <property type="match status" value="1"/>
</dbReference>